<evidence type="ECO:0000313" key="3">
    <source>
        <dbReference type="Proteomes" id="UP000679226"/>
    </source>
</evidence>
<name>A0A975KFT2_9BACE</name>
<dbReference type="RefSeq" id="WP_211453837.1">
    <property type="nucleotide sequence ID" value="NZ_CP072227.1"/>
</dbReference>
<dbReference type="Proteomes" id="UP000679226">
    <property type="component" value="Chromosome"/>
</dbReference>
<dbReference type="PROSITE" id="PS51257">
    <property type="entry name" value="PROKAR_LIPOPROTEIN"/>
    <property type="match status" value="1"/>
</dbReference>
<feature type="domain" description="DUF6562" evidence="1">
    <location>
        <begin position="44"/>
        <end position="333"/>
    </location>
</feature>
<proteinExistence type="predicted"/>
<gene>
    <name evidence="2" type="ORF">INE88_02137</name>
</gene>
<organism evidence="2 3">
    <name type="scientific">Bacteroides eggerthii</name>
    <dbReference type="NCBI Taxonomy" id="28111"/>
    <lineage>
        <taxon>Bacteria</taxon>
        <taxon>Pseudomonadati</taxon>
        <taxon>Bacteroidota</taxon>
        <taxon>Bacteroidia</taxon>
        <taxon>Bacteroidales</taxon>
        <taxon>Bacteroidaceae</taxon>
        <taxon>Bacteroides</taxon>
    </lineage>
</organism>
<sequence>MKQEIYTISIFYRLLCLALLPFFTTACLYEYPTLTKDGELGIDPTVVNVNVDLTLNLKFAHGITETVDYTGAADYRHRFIVDAYLDRQLASRHIIYKEPTDDEEFTANLSMQLHARDYQLVVWADYVKADNDDDLYYDTSTLVPAINTKAYWGNAEYKDVFYASQPLPLGSYRDQWDVEIPVSIEMERPVARYELIADDVKKFLKNIASGDITGNKFTLTVRYTNLFSTGWNALDGIAKNALRYISYNQTIPVPTAETENLRVGLDYVFVPDGNADIPIAVEVADAKGKVIALTYLLLECKANQNQIIHSNFLTADPSGGVGFDPDYDDNINDEIEVESNK</sequence>
<evidence type="ECO:0000313" key="2">
    <source>
        <dbReference type="EMBL" id="QUT45317.1"/>
    </source>
</evidence>
<dbReference type="EMBL" id="CP072227">
    <property type="protein sequence ID" value="QUT45317.1"/>
    <property type="molecule type" value="Genomic_DNA"/>
</dbReference>
<protein>
    <recommendedName>
        <fullName evidence="1">DUF6562 domain-containing protein</fullName>
    </recommendedName>
</protein>
<dbReference type="AlphaFoldDB" id="A0A975KFT2"/>
<accession>A0A975KFT2</accession>
<dbReference type="KEGG" id="beg:INE88_02137"/>
<dbReference type="Pfam" id="PF20200">
    <property type="entry name" value="DUF6562"/>
    <property type="match status" value="1"/>
</dbReference>
<evidence type="ECO:0000259" key="1">
    <source>
        <dbReference type="Pfam" id="PF20200"/>
    </source>
</evidence>
<reference evidence="2" key="1">
    <citation type="journal article" date="2021" name="PLoS Genet.">
        <title>Mobile Type VI secretion system loci of the gut Bacteroidales display extensive intra-ecosystem transfer, multi-species spread and geographical clustering.</title>
        <authorList>
            <person name="Garcia-Bayona L."/>
            <person name="Coyne M.J."/>
            <person name="Comstock L.E."/>
        </authorList>
    </citation>
    <scope>NUCLEOTIDE SEQUENCE</scope>
    <source>
        <strain evidence="2">CL11T00C20</strain>
    </source>
</reference>
<dbReference type="InterPro" id="IPR046692">
    <property type="entry name" value="DUF6562"/>
</dbReference>